<evidence type="ECO:0000256" key="5">
    <source>
        <dbReference type="ARBA" id="ARBA00022898"/>
    </source>
</evidence>
<dbReference type="InterPro" id="IPR015424">
    <property type="entry name" value="PyrdxlP-dep_Trfase"/>
</dbReference>
<evidence type="ECO:0000256" key="4">
    <source>
        <dbReference type="ARBA" id="ARBA00022679"/>
    </source>
</evidence>
<evidence type="ECO:0000256" key="6">
    <source>
        <dbReference type="ARBA" id="ARBA00026106"/>
    </source>
</evidence>
<reference evidence="8" key="1">
    <citation type="submission" date="2023-03" db="EMBL/GenBank/DDBJ databases">
        <authorList>
            <person name="Shen W."/>
            <person name="Cai J."/>
        </authorList>
    </citation>
    <scope>NUCLEOTIDE SEQUENCE</scope>
    <source>
        <strain evidence="8">B226-2</strain>
    </source>
</reference>
<keyword evidence="3 8" id="KW-0032">Aminotransferase</keyword>
<evidence type="ECO:0000259" key="7">
    <source>
        <dbReference type="Pfam" id="PF00155"/>
    </source>
</evidence>
<dbReference type="Proteomes" id="UP001256711">
    <property type="component" value="Unassembled WGS sequence"/>
</dbReference>
<protein>
    <recommendedName>
        <fullName evidence="6">alanine transaminase</fullName>
        <ecNumber evidence="6">2.6.1.2</ecNumber>
    </recommendedName>
</protein>
<comment type="similarity">
    <text evidence="2">Belongs to the class-I pyridoxal-phosphate-dependent aminotransferase family.</text>
</comment>
<evidence type="ECO:0000256" key="3">
    <source>
        <dbReference type="ARBA" id="ARBA00022576"/>
    </source>
</evidence>
<dbReference type="Pfam" id="PF00155">
    <property type="entry name" value="Aminotran_1_2"/>
    <property type="match status" value="1"/>
</dbReference>
<dbReference type="PANTHER" id="PTHR43488:SF2">
    <property type="entry name" value="GLUTAMATE-PYRUVATE AMINOTRANSFERASE ALAA"/>
    <property type="match status" value="1"/>
</dbReference>
<comment type="cofactor">
    <cofactor evidence="1">
        <name>pyridoxal 5'-phosphate</name>
        <dbReference type="ChEBI" id="CHEBI:597326"/>
    </cofactor>
</comment>
<dbReference type="GO" id="GO:0004021">
    <property type="term" value="F:L-alanine:2-oxoglutarate aminotransferase activity"/>
    <property type="evidence" value="ECO:0007669"/>
    <property type="project" value="UniProtKB-EC"/>
</dbReference>
<evidence type="ECO:0000313" key="8">
    <source>
        <dbReference type="EMBL" id="MDT2809462.1"/>
    </source>
</evidence>
<dbReference type="InterPro" id="IPR004839">
    <property type="entry name" value="Aminotransferase_I/II_large"/>
</dbReference>
<feature type="domain" description="Aminotransferase class I/classII large" evidence="7">
    <location>
        <begin position="35"/>
        <end position="393"/>
    </location>
</feature>
<sequence>MRQYEKSQKLEGVSYDVRGPVLEEAERMQEEGISILKLNTGNPAPFGFEAPNEIIRDLILNVRESEGYSESKGIFAARKAIQQDCQLKGFPNVDINDIYTGNGVSELITMSMQGLCNNGDEVLVPMPDYPLWTASVSLAGGKPVHYVCDEESEWYPDLADMRKKITPKTKAIVVINPNNPTGALYPREILEGIVELAREFDLLLFSDEIYDRLIMDGLTHIPLATLAPDRMVVTLNGLSKSHRVAGFRVGWMVLSGDKSGAKDYIEGLNMLSSMRLCSNVLSQQIIQTALGGYQSVDELLLPGGRIYEQREYIYQAINDIPGLSAVKPKAAFYIFPKIDTKRFNIVNDEQFVLDFLHEHHILLVHGGGFNWQQPDHFRIVYLPKMDDLKTTTAAMREFLATYRQKP</sequence>
<organism evidence="8 9">
    <name type="scientific">Enterococcus asini</name>
    <dbReference type="NCBI Taxonomy" id="57732"/>
    <lineage>
        <taxon>Bacteria</taxon>
        <taxon>Bacillati</taxon>
        <taxon>Bacillota</taxon>
        <taxon>Bacilli</taxon>
        <taxon>Lactobacillales</taxon>
        <taxon>Enterococcaceae</taxon>
        <taxon>Enterococcus</taxon>
    </lineage>
</organism>
<dbReference type="InterPro" id="IPR015422">
    <property type="entry name" value="PyrdxlP-dep_Trfase_small"/>
</dbReference>
<dbReference type="AlphaFoldDB" id="A0AAW8TZN2"/>
<dbReference type="RefSeq" id="WP_010753898.1">
    <property type="nucleotide sequence ID" value="NZ_CABJBY010000004.1"/>
</dbReference>
<dbReference type="EC" id="2.6.1.2" evidence="6"/>
<dbReference type="GeneID" id="78365502"/>
<name>A0AAW8TZN2_9ENTE</name>
<dbReference type="CDD" id="cd00609">
    <property type="entry name" value="AAT_like"/>
    <property type="match status" value="1"/>
</dbReference>
<evidence type="ECO:0000256" key="1">
    <source>
        <dbReference type="ARBA" id="ARBA00001933"/>
    </source>
</evidence>
<dbReference type="SUPFAM" id="SSF53383">
    <property type="entry name" value="PLP-dependent transferases"/>
    <property type="match status" value="1"/>
</dbReference>
<dbReference type="Gene3D" id="3.40.640.10">
    <property type="entry name" value="Type I PLP-dependent aspartate aminotransferase-like (Major domain)"/>
    <property type="match status" value="1"/>
</dbReference>
<gene>
    <name evidence="8" type="ORF">P7H43_02990</name>
</gene>
<dbReference type="GO" id="GO:0030170">
    <property type="term" value="F:pyridoxal phosphate binding"/>
    <property type="evidence" value="ECO:0007669"/>
    <property type="project" value="InterPro"/>
</dbReference>
<accession>A0AAW8TZN2</accession>
<proteinExistence type="inferred from homology"/>
<dbReference type="InterPro" id="IPR015421">
    <property type="entry name" value="PyrdxlP-dep_Trfase_major"/>
</dbReference>
<dbReference type="PANTHER" id="PTHR43488">
    <property type="entry name" value="GLUTAMATE-PYRUVATE AMINOTRANSFERASE ALAA"/>
    <property type="match status" value="1"/>
</dbReference>
<dbReference type="Gene3D" id="3.90.1150.10">
    <property type="entry name" value="Aspartate Aminotransferase, domain 1"/>
    <property type="match status" value="1"/>
</dbReference>
<evidence type="ECO:0000313" key="9">
    <source>
        <dbReference type="Proteomes" id="UP001256711"/>
    </source>
</evidence>
<dbReference type="EMBL" id="JARQBJ010000001">
    <property type="protein sequence ID" value="MDT2809462.1"/>
    <property type="molecule type" value="Genomic_DNA"/>
</dbReference>
<keyword evidence="4" id="KW-0808">Transferase</keyword>
<evidence type="ECO:0000256" key="2">
    <source>
        <dbReference type="ARBA" id="ARBA00007441"/>
    </source>
</evidence>
<dbReference type="InterPro" id="IPR051926">
    <property type="entry name" value="Ala_Aminotransferase"/>
</dbReference>
<keyword evidence="5" id="KW-0663">Pyridoxal phosphate</keyword>
<comment type="caution">
    <text evidence="8">The sequence shown here is derived from an EMBL/GenBank/DDBJ whole genome shotgun (WGS) entry which is preliminary data.</text>
</comment>